<dbReference type="EMBL" id="ATAE01000031">
    <property type="protein sequence ID" value="ERN52807.1"/>
    <property type="molecule type" value="Genomic_DNA"/>
</dbReference>
<reference evidence="1 2" key="1">
    <citation type="journal article" date="2013" name="Genome Announc.">
        <title>Genome Sequence of the Extreme Obligate Alkaliphile Bacillus marmarensis Strain DSM 21297.</title>
        <authorList>
            <person name="Wernick D.G."/>
            <person name="Choi K.Y."/>
            <person name="Tat C.A."/>
            <person name="Lafontaine Rivera J.G."/>
            <person name="Liao J.C."/>
        </authorList>
    </citation>
    <scope>NUCLEOTIDE SEQUENCE [LARGE SCALE GENOMIC DNA]</scope>
    <source>
        <strain evidence="1 2">DSM 21297</strain>
    </source>
</reference>
<proteinExistence type="predicted"/>
<protein>
    <submittedName>
        <fullName evidence="1">Uncharacterized protein</fullName>
    </submittedName>
</protein>
<organism evidence="1 2">
    <name type="scientific">Alkalihalophilus marmarensis DSM 21297</name>
    <dbReference type="NCBI Taxonomy" id="1188261"/>
    <lineage>
        <taxon>Bacteria</taxon>
        <taxon>Bacillati</taxon>
        <taxon>Bacillota</taxon>
        <taxon>Bacilli</taxon>
        <taxon>Bacillales</taxon>
        <taxon>Bacillaceae</taxon>
        <taxon>Alkalihalophilus</taxon>
    </lineage>
</organism>
<dbReference type="AlphaFoldDB" id="U6SN44"/>
<evidence type="ECO:0000313" key="2">
    <source>
        <dbReference type="Proteomes" id="UP000017170"/>
    </source>
</evidence>
<gene>
    <name evidence="1" type="ORF">A33I_14010</name>
</gene>
<keyword evidence="2" id="KW-1185">Reference proteome</keyword>
<name>U6SN44_9BACI</name>
<dbReference type="Proteomes" id="UP000017170">
    <property type="component" value="Unassembled WGS sequence"/>
</dbReference>
<evidence type="ECO:0000313" key="1">
    <source>
        <dbReference type="EMBL" id="ERN52807.1"/>
    </source>
</evidence>
<sequence length="59" mass="6682">MNTNQFKEMIKQMQMSGKIYLTKEGKALVKEMGASWYEEDQKCSVQSVRSIRGAAAGTY</sequence>
<accession>U6SN44</accession>
<comment type="caution">
    <text evidence="1">The sequence shown here is derived from an EMBL/GenBank/DDBJ whole genome shotgun (WGS) entry which is preliminary data.</text>
</comment>